<comment type="catalytic activity">
    <reaction evidence="5">
        <text>3-phenylpyruvate = enol-phenylpyruvate</text>
        <dbReference type="Rhea" id="RHEA:17097"/>
        <dbReference type="ChEBI" id="CHEBI:16815"/>
        <dbReference type="ChEBI" id="CHEBI:18005"/>
        <dbReference type="EC" id="5.3.2.1"/>
    </reaction>
</comment>
<gene>
    <name evidence="12" type="ORF">JCM14722_07000</name>
</gene>
<keyword evidence="13" id="KW-1185">Reference proteome</keyword>
<evidence type="ECO:0000256" key="10">
    <source>
        <dbReference type="ARBA" id="ARBA00041912"/>
    </source>
</evidence>
<keyword evidence="3" id="KW-0964">Secreted</keyword>
<dbReference type="RefSeq" id="WP_264983212.1">
    <property type="nucleotide sequence ID" value="NZ_AP026708.1"/>
</dbReference>
<name>A0ABN6RTG5_9BACT</name>
<keyword evidence="2" id="KW-0202">Cytokine</keyword>
<dbReference type="Pfam" id="PF01187">
    <property type="entry name" value="MIF"/>
    <property type="match status" value="1"/>
</dbReference>
<comment type="catalytic activity">
    <reaction evidence="6">
        <text>L-dopachrome = 5,6-dihydroxyindole-2-carboxylate</text>
        <dbReference type="Rhea" id="RHEA:13041"/>
        <dbReference type="ChEBI" id="CHEBI:16875"/>
        <dbReference type="ChEBI" id="CHEBI:57509"/>
        <dbReference type="EC" id="5.3.3.12"/>
    </reaction>
</comment>
<evidence type="ECO:0000256" key="7">
    <source>
        <dbReference type="ARBA" id="ARBA00038932"/>
    </source>
</evidence>
<proteinExistence type="predicted"/>
<evidence type="ECO:0000256" key="4">
    <source>
        <dbReference type="ARBA" id="ARBA00023235"/>
    </source>
</evidence>
<reference evidence="12" key="1">
    <citation type="submission" date="2022-08" db="EMBL/GenBank/DDBJ databases">
        <title>Genome Sequence of the sulphate-reducing bacterium, Pseudodesulfovibrio portus JCM14722.</title>
        <authorList>
            <person name="Kondo R."/>
            <person name="Kataoka T."/>
        </authorList>
    </citation>
    <scope>NUCLEOTIDE SEQUENCE</scope>
    <source>
        <strain evidence="12">JCM 14722</strain>
    </source>
</reference>
<evidence type="ECO:0000256" key="11">
    <source>
        <dbReference type="ARBA" id="ARBA00042730"/>
    </source>
</evidence>
<dbReference type="Proteomes" id="UP001061361">
    <property type="component" value="Chromosome"/>
</dbReference>
<evidence type="ECO:0000313" key="12">
    <source>
        <dbReference type="EMBL" id="BDQ33158.1"/>
    </source>
</evidence>
<evidence type="ECO:0000256" key="9">
    <source>
        <dbReference type="ARBA" id="ARBA00041631"/>
    </source>
</evidence>
<dbReference type="InterPro" id="IPR001398">
    <property type="entry name" value="Macrophage_inhib_fac"/>
</dbReference>
<organism evidence="12 13">
    <name type="scientific">Pseudodesulfovibrio portus</name>
    <dbReference type="NCBI Taxonomy" id="231439"/>
    <lineage>
        <taxon>Bacteria</taxon>
        <taxon>Pseudomonadati</taxon>
        <taxon>Thermodesulfobacteriota</taxon>
        <taxon>Desulfovibrionia</taxon>
        <taxon>Desulfovibrionales</taxon>
        <taxon>Desulfovibrionaceae</taxon>
    </lineage>
</organism>
<dbReference type="Gene3D" id="3.30.429.10">
    <property type="entry name" value="Macrophage Migration Inhibitory Factor"/>
    <property type="match status" value="1"/>
</dbReference>
<accession>A0ABN6RTG5</accession>
<dbReference type="SUPFAM" id="SSF55331">
    <property type="entry name" value="Tautomerase/MIF"/>
    <property type="match status" value="1"/>
</dbReference>
<dbReference type="EC" id="5.3.3.12" evidence="7"/>
<dbReference type="PANTHER" id="PTHR11954">
    <property type="entry name" value="D-DOPACHROME DECARBOXYLASE"/>
    <property type="match status" value="1"/>
</dbReference>
<evidence type="ECO:0000256" key="5">
    <source>
        <dbReference type="ARBA" id="ARBA00036735"/>
    </source>
</evidence>
<evidence type="ECO:0000256" key="3">
    <source>
        <dbReference type="ARBA" id="ARBA00022525"/>
    </source>
</evidence>
<evidence type="ECO:0000256" key="8">
    <source>
        <dbReference type="ARBA" id="ARBA00039086"/>
    </source>
</evidence>
<protein>
    <recommendedName>
        <fullName evidence="11">L-dopachrome isomerase</fullName>
        <ecNumber evidence="8">5.3.2.1</ecNumber>
        <ecNumber evidence="7">5.3.3.12</ecNumber>
    </recommendedName>
    <alternativeName>
        <fullName evidence="9">L-dopachrome tautomerase</fullName>
    </alternativeName>
    <alternativeName>
        <fullName evidence="10">Phenylpyruvate tautomerase</fullName>
    </alternativeName>
</protein>
<keyword evidence="4" id="KW-0413">Isomerase</keyword>
<dbReference type="InterPro" id="IPR014347">
    <property type="entry name" value="Tautomerase/MIF_sf"/>
</dbReference>
<evidence type="ECO:0000256" key="2">
    <source>
        <dbReference type="ARBA" id="ARBA00022514"/>
    </source>
</evidence>
<comment type="subcellular location">
    <subcellularLocation>
        <location evidence="1">Secreted</location>
    </subcellularLocation>
</comment>
<evidence type="ECO:0000313" key="13">
    <source>
        <dbReference type="Proteomes" id="UP001061361"/>
    </source>
</evidence>
<sequence length="112" mass="12002">MPFIKVETNIGIDDPAAYTKALSALAADMLGKPESYVMAVLEADKNLFFGGTDAPAAYVTLDSIGLPEARTSDFSAAICAFLEDALKIPANRIYIAFGTIQRNLFGWDSGTF</sequence>
<dbReference type="PANTHER" id="PTHR11954:SF6">
    <property type="entry name" value="MACROPHAGE MIGRATION INHIBITORY FACTOR"/>
    <property type="match status" value="1"/>
</dbReference>
<dbReference type="EC" id="5.3.2.1" evidence="8"/>
<evidence type="ECO:0000256" key="6">
    <source>
        <dbReference type="ARBA" id="ARBA00036823"/>
    </source>
</evidence>
<dbReference type="EMBL" id="AP026708">
    <property type="protein sequence ID" value="BDQ33158.1"/>
    <property type="molecule type" value="Genomic_DNA"/>
</dbReference>
<evidence type="ECO:0000256" key="1">
    <source>
        <dbReference type="ARBA" id="ARBA00004613"/>
    </source>
</evidence>